<evidence type="ECO:0000259" key="2">
    <source>
        <dbReference type="PROSITE" id="PS50053"/>
    </source>
</evidence>
<dbReference type="InterPro" id="IPR000626">
    <property type="entry name" value="Ubiquitin-like_dom"/>
</dbReference>
<proteinExistence type="predicted"/>
<evidence type="ECO:0000256" key="1">
    <source>
        <dbReference type="SAM" id="MobiDB-lite"/>
    </source>
</evidence>
<organism evidence="3 4">
    <name type="scientific">Coemansia spiralis</name>
    <dbReference type="NCBI Taxonomy" id="417178"/>
    <lineage>
        <taxon>Eukaryota</taxon>
        <taxon>Fungi</taxon>
        <taxon>Fungi incertae sedis</taxon>
        <taxon>Zoopagomycota</taxon>
        <taxon>Kickxellomycotina</taxon>
        <taxon>Kickxellomycetes</taxon>
        <taxon>Kickxellales</taxon>
        <taxon>Kickxellaceae</taxon>
        <taxon>Coemansia</taxon>
    </lineage>
</organism>
<dbReference type="EMBL" id="JANBTX010000007">
    <property type="protein sequence ID" value="KAJ2690808.1"/>
    <property type="molecule type" value="Genomic_DNA"/>
</dbReference>
<comment type="caution">
    <text evidence="3">The sequence shown here is derived from an EMBL/GenBank/DDBJ whole genome shotgun (WGS) entry which is preliminary data.</text>
</comment>
<evidence type="ECO:0000313" key="3">
    <source>
        <dbReference type="EMBL" id="KAJ2690808.1"/>
    </source>
</evidence>
<dbReference type="InterPro" id="IPR029071">
    <property type="entry name" value="Ubiquitin-like_domsf"/>
</dbReference>
<dbReference type="Proteomes" id="UP001151516">
    <property type="component" value="Unassembled WGS sequence"/>
</dbReference>
<gene>
    <name evidence="3" type="ORF">IWW39_000468</name>
</gene>
<dbReference type="OrthoDB" id="428577at2759"/>
<keyword evidence="4" id="KW-1185">Reference proteome</keyword>
<dbReference type="AlphaFoldDB" id="A0A9W8L765"/>
<protein>
    <recommendedName>
        <fullName evidence="2">Ubiquitin-like domain-containing protein</fullName>
    </recommendedName>
</protein>
<dbReference type="Pfam" id="PF00240">
    <property type="entry name" value="ubiquitin"/>
    <property type="match status" value="1"/>
</dbReference>
<dbReference type="Gene3D" id="3.10.20.90">
    <property type="entry name" value="Phosphatidylinositol 3-kinase Catalytic Subunit, Chain A, domain 1"/>
    <property type="match status" value="1"/>
</dbReference>
<dbReference type="SUPFAM" id="SSF54236">
    <property type="entry name" value="Ubiquitin-like"/>
    <property type="match status" value="1"/>
</dbReference>
<dbReference type="SMART" id="SM00213">
    <property type="entry name" value="UBQ"/>
    <property type="match status" value="1"/>
</dbReference>
<feature type="compositionally biased region" description="Basic and acidic residues" evidence="1">
    <location>
        <begin position="145"/>
        <end position="165"/>
    </location>
</feature>
<feature type="region of interest" description="Disordered" evidence="1">
    <location>
        <begin position="106"/>
        <end position="165"/>
    </location>
</feature>
<feature type="compositionally biased region" description="Basic and acidic residues" evidence="1">
    <location>
        <begin position="120"/>
        <end position="130"/>
    </location>
</feature>
<name>A0A9W8L765_9FUNG</name>
<sequence>MPAIQSMILPPEEREDYFSLTFKTLKAPVQKFTLHTSSVRTVAQVKRHLARVSNIPVANMRLVLGGKGLVDTKLIGDYSIPEDAVIQIISKPPVAGEAAMAEVPAAASDANPLSSVLNQESKEEVTKEEAAMSTSDKTDSSGSDDGEHRAPEDLTEETMKELGDSESAFRTKLRELVHSHFGKGQGEAVNSALGKTFGSLAK</sequence>
<dbReference type="PROSITE" id="PS50053">
    <property type="entry name" value="UBIQUITIN_2"/>
    <property type="match status" value="1"/>
</dbReference>
<evidence type="ECO:0000313" key="4">
    <source>
        <dbReference type="Proteomes" id="UP001151516"/>
    </source>
</evidence>
<reference evidence="3" key="1">
    <citation type="submission" date="2022-07" db="EMBL/GenBank/DDBJ databases">
        <title>Phylogenomic reconstructions and comparative analyses of Kickxellomycotina fungi.</title>
        <authorList>
            <person name="Reynolds N.K."/>
            <person name="Stajich J.E."/>
            <person name="Barry K."/>
            <person name="Grigoriev I.V."/>
            <person name="Crous P."/>
            <person name="Smith M.E."/>
        </authorList>
    </citation>
    <scope>NUCLEOTIDE SEQUENCE</scope>
    <source>
        <strain evidence="3">CBS 109367</strain>
    </source>
</reference>
<accession>A0A9W8L765</accession>
<feature type="domain" description="Ubiquitin-like" evidence="2">
    <location>
        <begin position="18"/>
        <end position="91"/>
    </location>
</feature>